<evidence type="ECO:0000313" key="3">
    <source>
        <dbReference type="EMBL" id="CAB4531707.1"/>
    </source>
</evidence>
<dbReference type="InterPro" id="IPR016188">
    <property type="entry name" value="PurM-like_N"/>
</dbReference>
<dbReference type="SUPFAM" id="SSF55326">
    <property type="entry name" value="PurM N-terminal domain-like"/>
    <property type="match status" value="1"/>
</dbReference>
<feature type="domain" description="PurM-like N-terminal" evidence="1">
    <location>
        <begin position="34"/>
        <end position="147"/>
    </location>
</feature>
<dbReference type="GO" id="GO:0009228">
    <property type="term" value="P:thiamine biosynthetic process"/>
    <property type="evidence" value="ECO:0007669"/>
    <property type="project" value="InterPro"/>
</dbReference>
<dbReference type="HAMAP" id="MF_02128">
    <property type="entry name" value="TMP_kinase"/>
    <property type="match status" value="1"/>
</dbReference>
<dbReference type="GO" id="GO:0009030">
    <property type="term" value="F:thiamine-phosphate kinase activity"/>
    <property type="evidence" value="ECO:0007669"/>
    <property type="project" value="InterPro"/>
</dbReference>
<dbReference type="CDD" id="cd02194">
    <property type="entry name" value="ThiL"/>
    <property type="match status" value="1"/>
</dbReference>
<dbReference type="AlphaFoldDB" id="A0A6J6AZC3"/>
<protein>
    <submittedName>
        <fullName evidence="3">Unannotated protein</fullName>
    </submittedName>
</protein>
<dbReference type="PIRSF" id="PIRSF005303">
    <property type="entry name" value="Thiam_monoph_kin"/>
    <property type="match status" value="1"/>
</dbReference>
<gene>
    <name evidence="3" type="ORF">UFOPK1410_00114</name>
</gene>
<dbReference type="PANTHER" id="PTHR30270:SF0">
    <property type="entry name" value="THIAMINE-MONOPHOSPHATE KINASE"/>
    <property type="match status" value="1"/>
</dbReference>
<dbReference type="Gene3D" id="3.90.650.10">
    <property type="entry name" value="PurM-like C-terminal domain"/>
    <property type="match status" value="1"/>
</dbReference>
<dbReference type="NCBIfam" id="NF004351">
    <property type="entry name" value="PRK05731.1-4"/>
    <property type="match status" value="1"/>
</dbReference>
<dbReference type="Pfam" id="PF02769">
    <property type="entry name" value="AIRS_C"/>
    <property type="match status" value="1"/>
</dbReference>
<sequence length="324" mass="33309">MVSLQTVGQLGENESLRRTVSRLSAGEHTIVGSGDDAAVVATTDDRFVVTTDTMIEGHDFRLDWSSFYDLGFKAVATNLSDVAAMGATPTALVVAISVPATTLIENLEAFADGLRDACQQLAPGCGVVGGDLASSEQVFISVTAHGALQGREPVLRSSAKPGDVIAIAGTLGRAAAGLALLASGKADAVNAYDDWVLVQKQPRPPIAAGVEAALAGASSMLDVSDGLAKDAARIARASGVAMRLNRRDLDGFIATVEEPAMALGADASTWVLFGGEDHGLLATFAPSAKLPRAFKPIGVVAEGEGVWLDDKPLPENGWDSITGA</sequence>
<dbReference type="InterPro" id="IPR010918">
    <property type="entry name" value="PurM-like_C_dom"/>
</dbReference>
<accession>A0A6J6AZC3</accession>
<name>A0A6J6AZC3_9ZZZZ</name>
<proteinExistence type="inferred from homology"/>
<dbReference type="Pfam" id="PF00586">
    <property type="entry name" value="AIRS"/>
    <property type="match status" value="1"/>
</dbReference>
<dbReference type="EMBL" id="CAEZSH010000006">
    <property type="protein sequence ID" value="CAB4531707.1"/>
    <property type="molecule type" value="Genomic_DNA"/>
</dbReference>
<dbReference type="Gene3D" id="3.30.1330.10">
    <property type="entry name" value="PurM-like, N-terminal domain"/>
    <property type="match status" value="1"/>
</dbReference>
<feature type="domain" description="PurM-like C-terminal" evidence="2">
    <location>
        <begin position="160"/>
        <end position="255"/>
    </location>
</feature>
<organism evidence="3">
    <name type="scientific">freshwater metagenome</name>
    <dbReference type="NCBI Taxonomy" id="449393"/>
    <lineage>
        <taxon>unclassified sequences</taxon>
        <taxon>metagenomes</taxon>
        <taxon>ecological metagenomes</taxon>
    </lineage>
</organism>
<dbReference type="InterPro" id="IPR036921">
    <property type="entry name" value="PurM-like_N_sf"/>
</dbReference>
<dbReference type="InterPro" id="IPR036676">
    <property type="entry name" value="PurM-like_C_sf"/>
</dbReference>
<dbReference type="NCBIfam" id="TIGR01379">
    <property type="entry name" value="thiL"/>
    <property type="match status" value="1"/>
</dbReference>
<dbReference type="PANTHER" id="PTHR30270">
    <property type="entry name" value="THIAMINE-MONOPHOSPHATE KINASE"/>
    <property type="match status" value="1"/>
</dbReference>
<evidence type="ECO:0000259" key="1">
    <source>
        <dbReference type="Pfam" id="PF00586"/>
    </source>
</evidence>
<dbReference type="SUPFAM" id="SSF56042">
    <property type="entry name" value="PurM C-terminal domain-like"/>
    <property type="match status" value="1"/>
</dbReference>
<reference evidence="3" key="1">
    <citation type="submission" date="2020-05" db="EMBL/GenBank/DDBJ databases">
        <authorList>
            <person name="Chiriac C."/>
            <person name="Salcher M."/>
            <person name="Ghai R."/>
            <person name="Kavagutti S V."/>
        </authorList>
    </citation>
    <scope>NUCLEOTIDE SEQUENCE</scope>
</reference>
<dbReference type="InterPro" id="IPR006283">
    <property type="entry name" value="ThiL-like"/>
</dbReference>
<evidence type="ECO:0000259" key="2">
    <source>
        <dbReference type="Pfam" id="PF02769"/>
    </source>
</evidence>